<protein>
    <submittedName>
        <fullName evidence="1">Uncharacterized protein</fullName>
    </submittedName>
</protein>
<dbReference type="RefSeq" id="WP_184273866.1">
    <property type="nucleotide sequence ID" value="NZ_JACHKY010000009.1"/>
</dbReference>
<reference evidence="1 2" key="1">
    <citation type="submission" date="2020-08" db="EMBL/GenBank/DDBJ databases">
        <title>Functional genomics of gut bacteria from endangered species of beetles.</title>
        <authorList>
            <person name="Carlos-Shanley C."/>
        </authorList>
    </citation>
    <scope>NUCLEOTIDE SEQUENCE [LARGE SCALE GENOMIC DNA]</scope>
    <source>
        <strain evidence="1 2">S00123</strain>
    </source>
</reference>
<sequence length="105" mass="11208">MAEHANSTTAPSGQIVTFPRACRPPLDSGRLNAGDPLPANVAWLRAPHVVQRDYTATSILLGAIVSTLTPKQFAKLTGDLRARWLAGDHRAMAAFNLGVEGAYVQ</sequence>
<keyword evidence="2" id="KW-1185">Reference proteome</keyword>
<comment type="caution">
    <text evidence="1">The sequence shown here is derived from an EMBL/GenBank/DDBJ whole genome shotgun (WGS) entry which is preliminary data.</text>
</comment>
<organism evidence="1 2">
    <name type="scientific">Brevundimonas bullata</name>
    <dbReference type="NCBI Taxonomy" id="13160"/>
    <lineage>
        <taxon>Bacteria</taxon>
        <taxon>Pseudomonadati</taxon>
        <taxon>Pseudomonadota</taxon>
        <taxon>Alphaproteobacteria</taxon>
        <taxon>Caulobacterales</taxon>
        <taxon>Caulobacteraceae</taxon>
        <taxon>Brevundimonas</taxon>
    </lineage>
</organism>
<evidence type="ECO:0000313" key="2">
    <source>
        <dbReference type="Proteomes" id="UP000539957"/>
    </source>
</evidence>
<proteinExistence type="predicted"/>
<evidence type="ECO:0000313" key="1">
    <source>
        <dbReference type="EMBL" id="MBB4799852.1"/>
    </source>
</evidence>
<gene>
    <name evidence="1" type="ORF">HNP32_003613</name>
</gene>
<dbReference type="EMBL" id="JACHKY010000009">
    <property type="protein sequence ID" value="MBB4799852.1"/>
    <property type="molecule type" value="Genomic_DNA"/>
</dbReference>
<dbReference type="Proteomes" id="UP000539957">
    <property type="component" value="Unassembled WGS sequence"/>
</dbReference>
<dbReference type="AlphaFoldDB" id="A0A7W7ISQ8"/>
<name>A0A7W7ISQ8_9CAUL</name>
<accession>A0A7W7ISQ8</accession>